<organism evidence="2 3">
    <name type="scientific">Actinomyces johnsonii F0542</name>
    <dbReference type="NCBI Taxonomy" id="1321818"/>
    <lineage>
        <taxon>Bacteria</taxon>
        <taxon>Bacillati</taxon>
        <taxon>Actinomycetota</taxon>
        <taxon>Actinomycetes</taxon>
        <taxon>Actinomycetales</taxon>
        <taxon>Actinomycetaceae</taxon>
        <taxon>Actinomyces</taxon>
    </lineage>
</organism>
<dbReference type="AlphaFoldDB" id="U1QVU3"/>
<dbReference type="HOGENOM" id="CLU_2821430_0_0_11"/>
<reference evidence="2 3" key="1">
    <citation type="submission" date="2013-08" db="EMBL/GenBank/DDBJ databases">
        <authorList>
            <person name="Weinstock G."/>
            <person name="Sodergren E."/>
            <person name="Wylie T."/>
            <person name="Fulton L."/>
            <person name="Fulton R."/>
            <person name="Fronick C."/>
            <person name="O'Laughlin M."/>
            <person name="Godfrey J."/>
            <person name="Miner T."/>
            <person name="Herter B."/>
            <person name="Appelbaum E."/>
            <person name="Cordes M."/>
            <person name="Lek S."/>
            <person name="Wollam A."/>
            <person name="Pepin K.H."/>
            <person name="Palsikar V.B."/>
            <person name="Mitreva M."/>
            <person name="Wilson R.K."/>
        </authorList>
    </citation>
    <scope>NUCLEOTIDE SEQUENCE [LARGE SCALE GENOMIC DNA]</scope>
    <source>
        <strain evidence="2 3">F0542</strain>
    </source>
</reference>
<keyword evidence="3" id="KW-1185">Reference proteome</keyword>
<evidence type="ECO:0000313" key="3">
    <source>
        <dbReference type="Proteomes" id="UP000016536"/>
    </source>
</evidence>
<feature type="region of interest" description="Disordered" evidence="1">
    <location>
        <begin position="1"/>
        <end position="66"/>
    </location>
</feature>
<evidence type="ECO:0000313" key="2">
    <source>
        <dbReference type="EMBL" id="ERH25639.1"/>
    </source>
</evidence>
<accession>U1QVU3</accession>
<dbReference type="Proteomes" id="UP000016536">
    <property type="component" value="Unassembled WGS sequence"/>
</dbReference>
<evidence type="ECO:0000256" key="1">
    <source>
        <dbReference type="SAM" id="MobiDB-lite"/>
    </source>
</evidence>
<gene>
    <name evidence="2" type="ORF">HMPREF1979_00301</name>
</gene>
<feature type="compositionally biased region" description="Basic and acidic residues" evidence="1">
    <location>
        <begin position="50"/>
        <end position="66"/>
    </location>
</feature>
<proteinExistence type="predicted"/>
<dbReference type="EMBL" id="AWSE01000014">
    <property type="protein sequence ID" value="ERH25639.1"/>
    <property type="molecule type" value="Genomic_DNA"/>
</dbReference>
<comment type="caution">
    <text evidence="2">The sequence shown here is derived from an EMBL/GenBank/DDBJ whole genome shotgun (WGS) entry which is preliminary data.</text>
</comment>
<name>U1QVU3_9ACTO</name>
<feature type="compositionally biased region" description="Low complexity" evidence="1">
    <location>
        <begin position="13"/>
        <end position="25"/>
    </location>
</feature>
<sequence>MSRLSQHIGPGIGPSESSGPSPSGRRSGGHDTTAVVADSGAEINDPPVSVRHDGLMMLGDEHRRRG</sequence>
<protein>
    <submittedName>
        <fullName evidence="2">Uncharacterized protein</fullName>
    </submittedName>
</protein>